<organism evidence="1 2">
    <name type="scientific">Halalkalibacter alkalisediminis</name>
    <dbReference type="NCBI Taxonomy" id="935616"/>
    <lineage>
        <taxon>Bacteria</taxon>
        <taxon>Bacillati</taxon>
        <taxon>Bacillota</taxon>
        <taxon>Bacilli</taxon>
        <taxon>Bacillales</taxon>
        <taxon>Bacillaceae</taxon>
        <taxon>Halalkalibacter</taxon>
    </lineage>
</organism>
<dbReference type="Proteomes" id="UP001589833">
    <property type="component" value="Unassembled WGS sequence"/>
</dbReference>
<keyword evidence="2" id="KW-1185">Reference proteome</keyword>
<gene>
    <name evidence="1" type="ORF">ACFFH4_05540</name>
</gene>
<proteinExistence type="predicted"/>
<evidence type="ECO:0000313" key="1">
    <source>
        <dbReference type="EMBL" id="MFC0558508.1"/>
    </source>
</evidence>
<accession>A0ABV6NCM8</accession>
<comment type="caution">
    <text evidence="1">The sequence shown here is derived from an EMBL/GenBank/DDBJ whole genome shotgun (WGS) entry which is preliminary data.</text>
</comment>
<sequence>MEYYEPELKDLLITFEKLLAKYPDTPDSVYVFKNFLKQMIRIKPKRMPVPSGEIMSIINHKKPIVFSMLRMQASDNPFLYFLTDINMKFDQAETSIKQFKAKLK</sequence>
<reference evidence="1 2" key="1">
    <citation type="submission" date="2024-09" db="EMBL/GenBank/DDBJ databases">
        <authorList>
            <person name="Sun Q."/>
            <person name="Mori K."/>
        </authorList>
    </citation>
    <scope>NUCLEOTIDE SEQUENCE [LARGE SCALE GENOMIC DNA]</scope>
    <source>
        <strain evidence="1 2">NCAIM B.02301</strain>
    </source>
</reference>
<dbReference type="RefSeq" id="WP_273840150.1">
    <property type="nucleotide sequence ID" value="NZ_JAQQWT010000001.1"/>
</dbReference>
<protein>
    <submittedName>
        <fullName evidence="1">Uncharacterized protein</fullName>
    </submittedName>
</protein>
<evidence type="ECO:0000313" key="2">
    <source>
        <dbReference type="Proteomes" id="UP001589833"/>
    </source>
</evidence>
<name>A0ABV6NCM8_9BACI</name>
<dbReference type="EMBL" id="JBHLTR010000006">
    <property type="protein sequence ID" value="MFC0558508.1"/>
    <property type="molecule type" value="Genomic_DNA"/>
</dbReference>